<gene>
    <name evidence="2" type="ORF">OP10G_3508</name>
</gene>
<accession>A0A068NTW0</accession>
<dbReference type="OrthoDB" id="9772456at2"/>
<name>A0A068NTW0_FIMGI</name>
<reference evidence="2 3" key="1">
    <citation type="journal article" date="2014" name="PLoS ONE">
        <title>The first complete genome sequence of the class fimbriimonadia in the phylum armatimonadetes.</title>
        <authorList>
            <person name="Hu Z.Y."/>
            <person name="Wang Y.Z."/>
            <person name="Im W.T."/>
            <person name="Wang S.Y."/>
            <person name="Zhao G.P."/>
            <person name="Zheng H.J."/>
            <person name="Quan Z.X."/>
        </authorList>
    </citation>
    <scope>NUCLEOTIDE SEQUENCE [LARGE SCALE GENOMIC DNA]</scope>
    <source>
        <strain evidence="2">Gsoil 348</strain>
    </source>
</reference>
<dbReference type="Pfam" id="PF00459">
    <property type="entry name" value="Inositol_P"/>
    <property type="match status" value="1"/>
</dbReference>
<dbReference type="GO" id="GO:0008934">
    <property type="term" value="F:inositol monophosphate 1-phosphatase activity"/>
    <property type="evidence" value="ECO:0007669"/>
    <property type="project" value="TreeGrafter"/>
</dbReference>
<feature type="binding site" evidence="1">
    <location>
        <position position="202"/>
    </location>
    <ligand>
        <name>Mg(2+)</name>
        <dbReference type="ChEBI" id="CHEBI:18420"/>
        <label>1</label>
        <note>catalytic</note>
    </ligand>
</feature>
<dbReference type="Proteomes" id="UP000027982">
    <property type="component" value="Chromosome"/>
</dbReference>
<keyword evidence="3" id="KW-1185">Reference proteome</keyword>
<dbReference type="PANTHER" id="PTHR20854">
    <property type="entry name" value="INOSITOL MONOPHOSPHATASE"/>
    <property type="match status" value="1"/>
</dbReference>
<evidence type="ECO:0000313" key="3">
    <source>
        <dbReference type="Proteomes" id="UP000027982"/>
    </source>
</evidence>
<dbReference type="Gene3D" id="3.30.540.10">
    <property type="entry name" value="Fructose-1,6-Bisphosphatase, subunit A, domain 1"/>
    <property type="match status" value="1"/>
</dbReference>
<dbReference type="KEGG" id="fgi:OP10G_3508"/>
<dbReference type="eggNOG" id="COG0483">
    <property type="taxonomic scope" value="Bacteria"/>
</dbReference>
<proteinExistence type="predicted"/>
<dbReference type="PANTHER" id="PTHR20854:SF4">
    <property type="entry name" value="INOSITOL-1-MONOPHOSPHATASE-RELATED"/>
    <property type="match status" value="1"/>
</dbReference>
<feature type="binding site" evidence="1">
    <location>
        <position position="85"/>
    </location>
    <ligand>
        <name>Mg(2+)</name>
        <dbReference type="ChEBI" id="CHEBI:18420"/>
        <label>1</label>
        <note>catalytic</note>
    </ligand>
</feature>
<protein>
    <submittedName>
        <fullName evidence="2">Inositol monophosphate family protein</fullName>
    </submittedName>
</protein>
<sequence length="251" mass="27298">MPISTRLADLGSIVERAGALAQEMRGTSIARELKGDGTIVTAADRAVEQLLRQELTRLIPNTTVWGEEFGFDQPGTAGLWVVDPIDGTSNFGFGSPLWGVSVALVRGDEILIGAVTLPDLRETYLAEQGQGAYRSGVRLPDIEPGPVRPEELVSYSDGFIRKAPDAKLPGKMRLAGAFVIDGTFTACQRYRGLLGYKERLYDIGACVLMGQELGAEVRYADGSPLLIEELTHPDQIGRPWIIFPKDSGFYL</sequence>
<dbReference type="GO" id="GO:0007165">
    <property type="term" value="P:signal transduction"/>
    <property type="evidence" value="ECO:0007669"/>
    <property type="project" value="TreeGrafter"/>
</dbReference>
<dbReference type="SUPFAM" id="SSF56655">
    <property type="entry name" value="Carbohydrate phosphatase"/>
    <property type="match status" value="1"/>
</dbReference>
<feature type="binding site" evidence="1">
    <location>
        <position position="83"/>
    </location>
    <ligand>
        <name>Mg(2+)</name>
        <dbReference type="ChEBI" id="CHEBI:18420"/>
        <label>1</label>
        <note>catalytic</note>
    </ligand>
</feature>
<dbReference type="GO" id="GO:0046872">
    <property type="term" value="F:metal ion binding"/>
    <property type="evidence" value="ECO:0007669"/>
    <property type="project" value="UniProtKB-KW"/>
</dbReference>
<evidence type="ECO:0000313" key="2">
    <source>
        <dbReference type="EMBL" id="AIE86876.1"/>
    </source>
</evidence>
<dbReference type="HOGENOM" id="CLU_044118_0_1_0"/>
<dbReference type="EMBL" id="CP007139">
    <property type="protein sequence ID" value="AIE86876.1"/>
    <property type="molecule type" value="Genomic_DNA"/>
</dbReference>
<feature type="binding site" evidence="1">
    <location>
        <position position="67"/>
    </location>
    <ligand>
        <name>Mg(2+)</name>
        <dbReference type="ChEBI" id="CHEBI:18420"/>
        <label>1</label>
        <note>catalytic</note>
    </ligand>
</feature>
<keyword evidence="1" id="KW-0460">Magnesium</keyword>
<dbReference type="PRINTS" id="PR00377">
    <property type="entry name" value="IMPHPHTASES"/>
</dbReference>
<dbReference type="GO" id="GO:0006020">
    <property type="term" value="P:inositol metabolic process"/>
    <property type="evidence" value="ECO:0007669"/>
    <property type="project" value="TreeGrafter"/>
</dbReference>
<keyword evidence="1" id="KW-0479">Metal-binding</keyword>
<dbReference type="InterPro" id="IPR000760">
    <property type="entry name" value="Inositol_monophosphatase-like"/>
</dbReference>
<dbReference type="STRING" id="661478.OP10G_3508"/>
<comment type="cofactor">
    <cofactor evidence="1">
        <name>Mg(2+)</name>
        <dbReference type="ChEBI" id="CHEBI:18420"/>
    </cofactor>
</comment>
<evidence type="ECO:0000256" key="1">
    <source>
        <dbReference type="PIRSR" id="PIRSR600760-2"/>
    </source>
</evidence>
<dbReference type="AlphaFoldDB" id="A0A068NTW0"/>
<organism evidence="2 3">
    <name type="scientific">Fimbriimonas ginsengisoli Gsoil 348</name>
    <dbReference type="NCBI Taxonomy" id="661478"/>
    <lineage>
        <taxon>Bacteria</taxon>
        <taxon>Bacillati</taxon>
        <taxon>Armatimonadota</taxon>
        <taxon>Fimbriimonadia</taxon>
        <taxon>Fimbriimonadales</taxon>
        <taxon>Fimbriimonadaceae</taxon>
        <taxon>Fimbriimonas</taxon>
    </lineage>
</organism>
<feature type="binding site" evidence="1">
    <location>
        <position position="86"/>
    </location>
    <ligand>
        <name>Mg(2+)</name>
        <dbReference type="ChEBI" id="CHEBI:18420"/>
        <label>1</label>
        <note>catalytic</note>
    </ligand>
</feature>
<dbReference type="RefSeq" id="WP_025229192.1">
    <property type="nucleotide sequence ID" value="NZ_CP007139.1"/>
</dbReference>